<keyword evidence="1" id="KW-0560">Oxidoreductase</keyword>
<sequence>MGLHLRNRNIAAADDSPFYPENAPAYRHWRERKLADYPRRAHDLVVELRDPRAPSVAEIEELHRRLRQTNMAIYASAAGATADKDIPRRLGARFGLRRLDGNMLADEDSITSLHVVPGKSERGYIPYSNRRLLWHTDGYYNPPQNRIRAFVLHCVAPAAEGGENALLDHEIVYLLLRDANPEYIRALMQPDAMTIPPNTEAGAPTRPVSIGPVFSVDAAGNLHMRYTARTRSILWRQDDATRAAVRALEALLADGSPYIFRHRLAAGQGLLCNNVLHNRTSFSDDAGHGGCRLLYRARYYDRVSGTNLDDIFGQQGFL</sequence>
<name>A0A1F6TAA2_9PROT</name>
<dbReference type="Gene3D" id="3.60.130.10">
    <property type="entry name" value="Clavaminate synthase-like"/>
    <property type="match status" value="1"/>
</dbReference>
<dbReference type="InterPro" id="IPR003819">
    <property type="entry name" value="TauD/TfdA-like"/>
</dbReference>
<organism evidence="3 4">
    <name type="scientific">Candidatus Muproteobacteria bacterium RBG_16_65_31</name>
    <dbReference type="NCBI Taxonomy" id="1817759"/>
    <lineage>
        <taxon>Bacteria</taxon>
        <taxon>Pseudomonadati</taxon>
        <taxon>Pseudomonadota</taxon>
        <taxon>Candidatus Muproteobacteria</taxon>
    </lineage>
</organism>
<dbReference type="Proteomes" id="UP000179344">
    <property type="component" value="Unassembled WGS sequence"/>
</dbReference>
<evidence type="ECO:0000313" key="3">
    <source>
        <dbReference type="EMBL" id="OGI42068.1"/>
    </source>
</evidence>
<evidence type="ECO:0000313" key="4">
    <source>
        <dbReference type="Proteomes" id="UP000179344"/>
    </source>
</evidence>
<protein>
    <submittedName>
        <fullName evidence="3">Taurine catabolism dioxygenase TauD</fullName>
    </submittedName>
</protein>
<keyword evidence="3" id="KW-0223">Dioxygenase</keyword>
<feature type="domain" description="TauD/TfdA-like" evidence="2">
    <location>
        <begin position="88"/>
        <end position="297"/>
    </location>
</feature>
<evidence type="ECO:0000259" key="2">
    <source>
        <dbReference type="Pfam" id="PF02668"/>
    </source>
</evidence>
<dbReference type="SUPFAM" id="SSF51197">
    <property type="entry name" value="Clavaminate synthase-like"/>
    <property type="match status" value="1"/>
</dbReference>
<accession>A0A1F6TAA2</accession>
<reference evidence="3 4" key="1">
    <citation type="journal article" date="2016" name="Nat. Commun.">
        <title>Thousands of microbial genomes shed light on interconnected biogeochemical processes in an aquifer system.</title>
        <authorList>
            <person name="Anantharaman K."/>
            <person name="Brown C.T."/>
            <person name="Hug L.A."/>
            <person name="Sharon I."/>
            <person name="Castelle C.J."/>
            <person name="Probst A.J."/>
            <person name="Thomas B.C."/>
            <person name="Singh A."/>
            <person name="Wilkins M.J."/>
            <person name="Karaoz U."/>
            <person name="Brodie E.L."/>
            <person name="Williams K.H."/>
            <person name="Hubbard S.S."/>
            <person name="Banfield J.F."/>
        </authorList>
    </citation>
    <scope>NUCLEOTIDE SEQUENCE [LARGE SCALE GENOMIC DNA]</scope>
</reference>
<dbReference type="Pfam" id="PF02668">
    <property type="entry name" value="TauD"/>
    <property type="match status" value="1"/>
</dbReference>
<dbReference type="InterPro" id="IPR042098">
    <property type="entry name" value="TauD-like_sf"/>
</dbReference>
<dbReference type="AlphaFoldDB" id="A0A1F6TAA2"/>
<dbReference type="GO" id="GO:0016706">
    <property type="term" value="F:2-oxoglutarate-dependent dioxygenase activity"/>
    <property type="evidence" value="ECO:0007669"/>
    <property type="project" value="UniProtKB-ARBA"/>
</dbReference>
<evidence type="ECO:0000256" key="1">
    <source>
        <dbReference type="ARBA" id="ARBA00023002"/>
    </source>
</evidence>
<gene>
    <name evidence="3" type="ORF">A2V92_01365</name>
</gene>
<dbReference type="EMBL" id="MFST01000162">
    <property type="protein sequence ID" value="OGI42068.1"/>
    <property type="molecule type" value="Genomic_DNA"/>
</dbReference>
<comment type="caution">
    <text evidence="3">The sequence shown here is derived from an EMBL/GenBank/DDBJ whole genome shotgun (WGS) entry which is preliminary data.</text>
</comment>
<proteinExistence type="predicted"/>